<accession>A0ABU9EBH3</accession>
<dbReference type="Pfam" id="PF17755">
    <property type="entry name" value="UvrA_DNA-bind"/>
    <property type="match status" value="1"/>
</dbReference>
<evidence type="ECO:0000256" key="8">
    <source>
        <dbReference type="ARBA" id="ARBA00022771"/>
    </source>
</evidence>
<dbReference type="NCBIfam" id="NF001503">
    <property type="entry name" value="PRK00349.1"/>
    <property type="match status" value="1"/>
</dbReference>
<feature type="domain" description="ABC transporter" evidence="18">
    <location>
        <begin position="341"/>
        <end position="594"/>
    </location>
</feature>
<feature type="binding site" evidence="17">
    <location>
        <begin position="33"/>
        <end position="40"/>
    </location>
    <ligand>
        <name>ATP</name>
        <dbReference type="ChEBI" id="CHEBI:30616"/>
    </ligand>
</feature>
<keyword evidence="20" id="KW-1185">Reference proteome</keyword>
<evidence type="ECO:0000313" key="19">
    <source>
        <dbReference type="EMBL" id="MEK9500915.1"/>
    </source>
</evidence>
<evidence type="ECO:0000259" key="18">
    <source>
        <dbReference type="PROSITE" id="PS50893"/>
    </source>
</evidence>
<evidence type="ECO:0000256" key="11">
    <source>
        <dbReference type="ARBA" id="ARBA00022881"/>
    </source>
</evidence>
<dbReference type="RefSeq" id="WP_405279316.1">
    <property type="nucleotide sequence ID" value="NZ_JBBHLI010000003.1"/>
</dbReference>
<dbReference type="PROSITE" id="PS50893">
    <property type="entry name" value="ABC_TRANSPORTER_2"/>
    <property type="match status" value="2"/>
</dbReference>
<comment type="subunit">
    <text evidence="17">Forms a heterotetramer with UvrB during the search for lesions.</text>
</comment>
<feature type="zinc finger region" description="C4-type" evidence="17">
    <location>
        <begin position="256"/>
        <end position="283"/>
    </location>
</feature>
<dbReference type="InterPro" id="IPR013815">
    <property type="entry name" value="ATP_grasp_subdomain_1"/>
</dbReference>
<keyword evidence="7 17" id="KW-0228">DNA excision</keyword>
<name>A0ABU9EBH3_9BACT</name>
<evidence type="ECO:0000256" key="3">
    <source>
        <dbReference type="ARBA" id="ARBA00022723"/>
    </source>
</evidence>
<dbReference type="EMBL" id="JBBHLI010000003">
    <property type="protein sequence ID" value="MEK9500915.1"/>
    <property type="molecule type" value="Genomic_DNA"/>
</dbReference>
<feature type="domain" description="ABC transporter" evidence="18">
    <location>
        <begin position="614"/>
        <end position="943"/>
    </location>
</feature>
<sequence length="952" mass="104435">MQHDTLIVRGAREHNLRDIDVHLPRERLVVITGLSGSGKSSLAFDTIYAEGQRRYVESLSAYARQFLGLMEKPDVDAIEGLSPAISIEQKTVGRNPRSTVGTVTEVYDYLRLLWARVGIPHCPTCGDPVMRQSSTQMVDRLLEFEAGTRIEVLAPLVRGRKGEFRDLFEKMRKEGFVRAQVDGETIDLADPPALNRYENHDIAVVVDRLVIDPDDRSRLADSVETALKTAEGIVEVVEHRRRADNVVHTFSEQYACTTCGTSMTELEPRQFSFNSPYGACPDCDGLGTRKEVNPHLLLGDHSLTIPEGVVLPWGAPGGHLARSVLPGLAEAYEFDLDTPWAELDDVVREAILGGSGAMKIRFPYTSGSGKMKGHYEDAWEGVVANVQRRYAETQSANVRDQLEDYMSTLPCPSCGGSRLRAESRSVTVGGRSLGDLTDLPIGEALEFVGGLRAGSPDLPEEIAGPILKEVRERLGFLADVGLGYLSLGRAAGTLSGGEAQRIRLATQIGSRLVGVLYILDEPSIGLHQRDNDRLLGTLRALRDLGNTVVVVEHDEDTIRAADWVVDLGPGAGRHGGEVVAEGELQAVLDAERSLTGAYLRGERRIEVPDQRRSTDPERVLRVRDARGNNLRGLDVSFPLGTFVAVTGVSGSGKSTLVNETLYAALARHFYRARSAPAPHAGLDGLDRIDKVIEVDQSPIGRTPRSNPATYTGLFTPIRDLFASLPESQMRGYAPGRFSFNVKGGRCEACTGDGLVKIEMHFLPDVYVPCDVCNGKRYNRETLDVRYKGRTIADVLDMTVEEALEFFEPVPRIREKLQTLHDVGLDYIHLGQSATTLSGGEAQRVKLATELSKRQTGNTMYILDEPTTGLHFEDVRVLLEVLHRLVDLGNTVVVIEHNLEVVKTADWIIDLGPEGGAAGGRIVGEGTPEQLMEVEESYTGRYLRPLLEQTVGR</sequence>
<dbReference type="PANTHER" id="PTHR43152">
    <property type="entry name" value="UVRABC SYSTEM PROTEIN A"/>
    <property type="match status" value="1"/>
</dbReference>
<dbReference type="HAMAP" id="MF_00205">
    <property type="entry name" value="UvrA"/>
    <property type="match status" value="1"/>
</dbReference>
<dbReference type="CDD" id="cd03271">
    <property type="entry name" value="ABC_UvrA_II"/>
    <property type="match status" value="1"/>
</dbReference>
<evidence type="ECO:0000256" key="10">
    <source>
        <dbReference type="ARBA" id="ARBA00022840"/>
    </source>
</evidence>
<dbReference type="Gene3D" id="1.20.1580.10">
    <property type="entry name" value="ABC transporter ATPase like domain"/>
    <property type="match status" value="2"/>
</dbReference>
<dbReference type="InterPro" id="IPR017871">
    <property type="entry name" value="ABC_transporter-like_CS"/>
</dbReference>
<dbReference type="PANTHER" id="PTHR43152:SF3">
    <property type="entry name" value="UVRABC SYSTEM PROTEIN A"/>
    <property type="match status" value="1"/>
</dbReference>
<evidence type="ECO:0000256" key="5">
    <source>
        <dbReference type="ARBA" id="ARBA00022741"/>
    </source>
</evidence>
<dbReference type="InterPro" id="IPR041102">
    <property type="entry name" value="UvrA_inter"/>
</dbReference>
<protein>
    <recommendedName>
        <fullName evidence="15 17">UvrABC system protein A</fullName>
        <shortName evidence="17">UvrA protein</shortName>
    </recommendedName>
    <alternativeName>
        <fullName evidence="16 17">Excinuclease ABC subunit A</fullName>
    </alternativeName>
</protein>
<dbReference type="Gene3D" id="3.30.1490.20">
    <property type="entry name" value="ATP-grasp fold, A domain"/>
    <property type="match status" value="1"/>
</dbReference>
<evidence type="ECO:0000256" key="17">
    <source>
        <dbReference type="HAMAP-Rule" id="MF_00205"/>
    </source>
</evidence>
<dbReference type="SMART" id="SM00382">
    <property type="entry name" value="AAA"/>
    <property type="match status" value="1"/>
</dbReference>
<comment type="subcellular location">
    <subcellularLocation>
        <location evidence="1 17">Cytoplasm</location>
    </subcellularLocation>
</comment>
<evidence type="ECO:0000256" key="14">
    <source>
        <dbReference type="ARBA" id="ARBA00038000"/>
    </source>
</evidence>
<evidence type="ECO:0000256" key="2">
    <source>
        <dbReference type="ARBA" id="ARBA00022490"/>
    </source>
</evidence>
<dbReference type="InterPro" id="IPR003439">
    <property type="entry name" value="ABC_transporter-like_ATP-bd"/>
</dbReference>
<keyword evidence="8 17" id="KW-0863">Zinc-finger</keyword>
<dbReference type="Pfam" id="PF17760">
    <property type="entry name" value="UvrA_inter"/>
    <property type="match status" value="1"/>
</dbReference>
<keyword evidence="5 17" id="KW-0547">Nucleotide-binding</keyword>
<reference evidence="19 20" key="1">
    <citation type="submission" date="2024-02" db="EMBL/GenBank/DDBJ databases">
        <title>A novel Gemmatimonadota bacterium.</title>
        <authorList>
            <person name="Du Z.-J."/>
            <person name="Ye Y.-Q."/>
        </authorList>
    </citation>
    <scope>NUCLEOTIDE SEQUENCE [LARGE SCALE GENOMIC DNA]</scope>
    <source>
        <strain evidence="19 20">DH-20</strain>
    </source>
</reference>
<keyword evidence="17" id="KW-0742">SOS response</keyword>
<keyword evidence="2 17" id="KW-0963">Cytoplasm</keyword>
<evidence type="ECO:0000256" key="13">
    <source>
        <dbReference type="ARBA" id="ARBA00023204"/>
    </source>
</evidence>
<dbReference type="InterPro" id="IPR003593">
    <property type="entry name" value="AAA+_ATPase"/>
</dbReference>
<evidence type="ECO:0000256" key="1">
    <source>
        <dbReference type="ARBA" id="ARBA00004496"/>
    </source>
</evidence>
<keyword evidence="13 17" id="KW-0234">DNA repair</keyword>
<evidence type="ECO:0000256" key="7">
    <source>
        <dbReference type="ARBA" id="ARBA00022769"/>
    </source>
</evidence>
<dbReference type="GO" id="GO:0016787">
    <property type="term" value="F:hydrolase activity"/>
    <property type="evidence" value="ECO:0007669"/>
    <property type="project" value="UniProtKB-KW"/>
</dbReference>
<comment type="similarity">
    <text evidence="14 17">Belongs to the ABC transporter superfamily. UvrA family.</text>
</comment>
<comment type="caution">
    <text evidence="19">The sequence shown here is derived from an EMBL/GenBank/DDBJ whole genome shotgun (WGS) entry which is preliminary data.</text>
</comment>
<dbReference type="PROSITE" id="PS00211">
    <property type="entry name" value="ABC_TRANSPORTER_1"/>
    <property type="match status" value="2"/>
</dbReference>
<organism evidence="19 20">
    <name type="scientific">Gaopeijia maritima</name>
    <dbReference type="NCBI Taxonomy" id="3119007"/>
    <lineage>
        <taxon>Bacteria</taxon>
        <taxon>Pseudomonadati</taxon>
        <taxon>Gemmatimonadota</taxon>
        <taxon>Longimicrobiia</taxon>
        <taxon>Gaopeijiales</taxon>
        <taxon>Gaopeijiaceae</taxon>
        <taxon>Gaopeijia</taxon>
    </lineage>
</organism>
<keyword evidence="9 17" id="KW-0862">Zinc</keyword>
<dbReference type="Proteomes" id="UP001484239">
    <property type="component" value="Unassembled WGS sequence"/>
</dbReference>
<evidence type="ECO:0000256" key="9">
    <source>
        <dbReference type="ARBA" id="ARBA00022833"/>
    </source>
</evidence>
<evidence type="ECO:0000313" key="20">
    <source>
        <dbReference type="Proteomes" id="UP001484239"/>
    </source>
</evidence>
<dbReference type="InterPro" id="IPR004602">
    <property type="entry name" value="UvrA"/>
</dbReference>
<dbReference type="SUPFAM" id="SSF52540">
    <property type="entry name" value="P-loop containing nucleoside triphosphate hydrolases"/>
    <property type="match status" value="2"/>
</dbReference>
<proteinExistence type="inferred from homology"/>
<dbReference type="Gene3D" id="3.40.50.300">
    <property type="entry name" value="P-loop containing nucleotide triphosphate hydrolases"/>
    <property type="match status" value="2"/>
</dbReference>
<keyword evidence="12 17" id="KW-0238">DNA-binding</keyword>
<keyword evidence="11 17" id="KW-0267">Excision nuclease</keyword>
<evidence type="ECO:0000256" key="12">
    <source>
        <dbReference type="ARBA" id="ARBA00023125"/>
    </source>
</evidence>
<feature type="binding site" evidence="17">
    <location>
        <begin position="647"/>
        <end position="654"/>
    </location>
    <ligand>
        <name>ATP</name>
        <dbReference type="ChEBI" id="CHEBI:30616"/>
    </ligand>
</feature>
<dbReference type="NCBIfam" id="TIGR00630">
    <property type="entry name" value="uvra"/>
    <property type="match status" value="1"/>
</dbReference>
<keyword evidence="6 17" id="KW-0227">DNA damage</keyword>
<dbReference type="Gene3D" id="1.10.8.280">
    <property type="entry name" value="ABC transporter ATPase domain-like"/>
    <property type="match status" value="1"/>
</dbReference>
<comment type="function">
    <text evidence="17">The UvrABC repair system catalyzes the recognition and processing of DNA lesions. UvrA is an ATPase and a DNA-binding protein. A damage recognition complex composed of 2 UvrA and 2 UvrB subunits scans DNA for abnormalities. When the presence of a lesion has been verified by UvrB, the UvrA molecules dissociate.</text>
</comment>
<gene>
    <name evidence="17 19" type="primary">uvrA</name>
    <name evidence="19" type="ORF">WI372_08005</name>
</gene>
<keyword evidence="19" id="KW-0378">Hydrolase</keyword>
<keyword evidence="10 17" id="KW-0067">ATP-binding</keyword>
<dbReference type="InterPro" id="IPR027417">
    <property type="entry name" value="P-loop_NTPase"/>
</dbReference>
<evidence type="ECO:0000256" key="16">
    <source>
        <dbReference type="ARBA" id="ARBA00042156"/>
    </source>
</evidence>
<evidence type="ECO:0000256" key="4">
    <source>
        <dbReference type="ARBA" id="ARBA00022737"/>
    </source>
</evidence>
<evidence type="ECO:0000256" key="6">
    <source>
        <dbReference type="ARBA" id="ARBA00022763"/>
    </source>
</evidence>
<keyword evidence="4 17" id="KW-0677">Repeat</keyword>
<evidence type="ECO:0000256" key="15">
    <source>
        <dbReference type="ARBA" id="ARBA00039316"/>
    </source>
</evidence>
<feature type="zinc finger region" description="C4-type" evidence="17">
    <location>
        <begin position="746"/>
        <end position="772"/>
    </location>
</feature>
<dbReference type="InterPro" id="IPR041552">
    <property type="entry name" value="UvrA_DNA-bd"/>
</dbReference>
<keyword evidence="3 17" id="KW-0479">Metal-binding</keyword>